<comment type="caution">
    <text evidence="8">The sequence shown here is derived from an EMBL/GenBank/DDBJ whole genome shotgun (WGS) entry which is preliminary data.</text>
</comment>
<keyword evidence="7" id="KW-0472">Membrane</keyword>
<dbReference type="CDD" id="cd11062">
    <property type="entry name" value="CYP58-like"/>
    <property type="match status" value="1"/>
</dbReference>
<dbReference type="Pfam" id="PF00067">
    <property type="entry name" value="p450"/>
    <property type="match status" value="1"/>
</dbReference>
<keyword evidence="7" id="KW-0812">Transmembrane</keyword>
<accession>A0AAV9GE23</accession>
<keyword evidence="2 5" id="KW-0349">Heme</keyword>
<dbReference type="InterPro" id="IPR002401">
    <property type="entry name" value="Cyt_P450_E_grp-I"/>
</dbReference>
<dbReference type="Gene3D" id="1.10.630.10">
    <property type="entry name" value="Cytochrome P450"/>
    <property type="match status" value="1"/>
</dbReference>
<dbReference type="PRINTS" id="PR00463">
    <property type="entry name" value="EP450I"/>
</dbReference>
<dbReference type="GO" id="GO:0016705">
    <property type="term" value="F:oxidoreductase activity, acting on paired donors, with incorporation or reduction of molecular oxygen"/>
    <property type="evidence" value="ECO:0007669"/>
    <property type="project" value="InterPro"/>
</dbReference>
<keyword evidence="4 5" id="KW-0408">Iron</keyword>
<comment type="similarity">
    <text evidence="6">Belongs to the cytochrome P450 family.</text>
</comment>
<evidence type="ECO:0000256" key="7">
    <source>
        <dbReference type="SAM" id="Phobius"/>
    </source>
</evidence>
<comment type="cofactor">
    <cofactor evidence="1 5">
        <name>heme</name>
        <dbReference type="ChEBI" id="CHEBI:30413"/>
    </cofactor>
</comment>
<keyword evidence="6" id="KW-0560">Oxidoreductase</keyword>
<dbReference type="PROSITE" id="PS00086">
    <property type="entry name" value="CYTOCHROME_P450"/>
    <property type="match status" value="1"/>
</dbReference>
<evidence type="ECO:0000313" key="8">
    <source>
        <dbReference type="EMBL" id="KAK4445417.1"/>
    </source>
</evidence>
<dbReference type="InterPro" id="IPR036396">
    <property type="entry name" value="Cyt_P450_sf"/>
</dbReference>
<dbReference type="AlphaFoldDB" id="A0AAV9GE23"/>
<evidence type="ECO:0000256" key="6">
    <source>
        <dbReference type="RuleBase" id="RU000461"/>
    </source>
</evidence>
<gene>
    <name evidence="8" type="ORF">QBC34DRAFT_413193</name>
</gene>
<keyword evidence="7" id="KW-1133">Transmembrane helix</keyword>
<feature type="binding site" description="axial binding residue" evidence="5">
    <location>
        <position position="456"/>
    </location>
    <ligand>
        <name>heme</name>
        <dbReference type="ChEBI" id="CHEBI:30413"/>
    </ligand>
    <ligandPart>
        <name>Fe</name>
        <dbReference type="ChEBI" id="CHEBI:18248"/>
    </ligandPart>
</feature>
<dbReference type="Proteomes" id="UP001321760">
    <property type="component" value="Unassembled WGS sequence"/>
</dbReference>
<evidence type="ECO:0000256" key="3">
    <source>
        <dbReference type="ARBA" id="ARBA00022723"/>
    </source>
</evidence>
<dbReference type="GO" id="GO:0005506">
    <property type="term" value="F:iron ion binding"/>
    <property type="evidence" value="ECO:0007669"/>
    <property type="project" value="InterPro"/>
</dbReference>
<dbReference type="InterPro" id="IPR017972">
    <property type="entry name" value="Cyt_P450_CS"/>
</dbReference>
<keyword evidence="9" id="KW-1185">Reference proteome</keyword>
<sequence>MRESSLATMETYLTAGIALYAVQGLLLWAVSTAVYRHYFHPLAHIPGPPVAGVTRLYIWYWNVIRDGHLYRQLEDLHAQYGPVVRIGPNEVHLSDPDNYDKVYSVGGPFYKDPVFYGALRAPCMFTAISNEEHRQRRAPLNHFFSRRAVLDLEDIAQQKAQKLLHRVRESLNAGTPADLRAGLRAVSIDVLTEYAFADCWDHLGAPDFNQWFSEAVRDTGLMWWIFQQFPFVLTMMQAIPDNYARKMSPAMNGWIDCIVRTRDYISLVQKNFAAGIKPQRRTIFHELLDPTTADEETPIPPTLESLSGEALSFFTAAADTTGNALETAAYHVVSNPSVYRTLVEELRTAFPDPSAQLDFITFEKLPFFTGVIREGQRLSYGVISRLPRVAPEGGATFNGYHVPSGTTVSMSSWMMHRNEEAFPSPDVFDPTRWTNPRTLRAREKCLVGFSRGSRACIGQNLALCELYVTLGTLFRHFDNLEPFEVGTEDMTYVDYFSAFHPKGSRAFRVVAKGET</sequence>
<dbReference type="InterPro" id="IPR050121">
    <property type="entry name" value="Cytochrome_P450_monoxygenase"/>
</dbReference>
<protein>
    <submittedName>
        <fullName evidence="8">Cytochrome P450</fullName>
    </submittedName>
</protein>
<evidence type="ECO:0000256" key="4">
    <source>
        <dbReference type="ARBA" id="ARBA00023004"/>
    </source>
</evidence>
<dbReference type="SUPFAM" id="SSF48264">
    <property type="entry name" value="Cytochrome P450"/>
    <property type="match status" value="1"/>
</dbReference>
<evidence type="ECO:0000256" key="5">
    <source>
        <dbReference type="PIRSR" id="PIRSR602401-1"/>
    </source>
</evidence>
<organism evidence="8 9">
    <name type="scientific">Podospora aff. communis PSN243</name>
    <dbReference type="NCBI Taxonomy" id="3040156"/>
    <lineage>
        <taxon>Eukaryota</taxon>
        <taxon>Fungi</taxon>
        <taxon>Dikarya</taxon>
        <taxon>Ascomycota</taxon>
        <taxon>Pezizomycotina</taxon>
        <taxon>Sordariomycetes</taxon>
        <taxon>Sordariomycetidae</taxon>
        <taxon>Sordariales</taxon>
        <taxon>Podosporaceae</taxon>
        <taxon>Podospora</taxon>
    </lineage>
</organism>
<dbReference type="InterPro" id="IPR001128">
    <property type="entry name" value="Cyt_P450"/>
</dbReference>
<evidence type="ECO:0000256" key="1">
    <source>
        <dbReference type="ARBA" id="ARBA00001971"/>
    </source>
</evidence>
<evidence type="ECO:0000256" key="2">
    <source>
        <dbReference type="ARBA" id="ARBA00022617"/>
    </source>
</evidence>
<feature type="transmembrane region" description="Helical" evidence="7">
    <location>
        <begin position="12"/>
        <end position="35"/>
    </location>
</feature>
<dbReference type="GO" id="GO:0020037">
    <property type="term" value="F:heme binding"/>
    <property type="evidence" value="ECO:0007669"/>
    <property type="project" value="InterPro"/>
</dbReference>
<name>A0AAV9GE23_9PEZI</name>
<keyword evidence="3 5" id="KW-0479">Metal-binding</keyword>
<keyword evidence="6" id="KW-0503">Monooxygenase</keyword>
<evidence type="ECO:0000313" key="9">
    <source>
        <dbReference type="Proteomes" id="UP001321760"/>
    </source>
</evidence>
<reference evidence="8" key="1">
    <citation type="journal article" date="2023" name="Mol. Phylogenet. Evol.">
        <title>Genome-scale phylogeny and comparative genomics of the fungal order Sordariales.</title>
        <authorList>
            <person name="Hensen N."/>
            <person name="Bonometti L."/>
            <person name="Westerberg I."/>
            <person name="Brannstrom I.O."/>
            <person name="Guillou S."/>
            <person name="Cros-Aarteil S."/>
            <person name="Calhoun S."/>
            <person name="Haridas S."/>
            <person name="Kuo A."/>
            <person name="Mondo S."/>
            <person name="Pangilinan J."/>
            <person name="Riley R."/>
            <person name="LaButti K."/>
            <person name="Andreopoulos B."/>
            <person name="Lipzen A."/>
            <person name="Chen C."/>
            <person name="Yan M."/>
            <person name="Daum C."/>
            <person name="Ng V."/>
            <person name="Clum A."/>
            <person name="Steindorff A."/>
            <person name="Ohm R.A."/>
            <person name="Martin F."/>
            <person name="Silar P."/>
            <person name="Natvig D.O."/>
            <person name="Lalanne C."/>
            <person name="Gautier V."/>
            <person name="Ament-Velasquez S.L."/>
            <person name="Kruys A."/>
            <person name="Hutchinson M.I."/>
            <person name="Powell A.J."/>
            <person name="Barry K."/>
            <person name="Miller A.N."/>
            <person name="Grigoriev I.V."/>
            <person name="Debuchy R."/>
            <person name="Gladieux P."/>
            <person name="Hiltunen Thoren M."/>
            <person name="Johannesson H."/>
        </authorList>
    </citation>
    <scope>NUCLEOTIDE SEQUENCE</scope>
    <source>
        <strain evidence="8">PSN243</strain>
    </source>
</reference>
<dbReference type="EMBL" id="MU865965">
    <property type="protein sequence ID" value="KAK4445417.1"/>
    <property type="molecule type" value="Genomic_DNA"/>
</dbReference>
<dbReference type="PANTHER" id="PTHR24305:SF152">
    <property type="entry name" value="P450, PUTATIVE (EUROFUNG)-RELATED"/>
    <property type="match status" value="1"/>
</dbReference>
<proteinExistence type="inferred from homology"/>
<reference evidence="8" key="2">
    <citation type="submission" date="2023-05" db="EMBL/GenBank/DDBJ databases">
        <authorList>
            <consortium name="Lawrence Berkeley National Laboratory"/>
            <person name="Steindorff A."/>
            <person name="Hensen N."/>
            <person name="Bonometti L."/>
            <person name="Westerberg I."/>
            <person name="Brannstrom I.O."/>
            <person name="Guillou S."/>
            <person name="Cros-Aarteil S."/>
            <person name="Calhoun S."/>
            <person name="Haridas S."/>
            <person name="Kuo A."/>
            <person name="Mondo S."/>
            <person name="Pangilinan J."/>
            <person name="Riley R."/>
            <person name="Labutti K."/>
            <person name="Andreopoulos B."/>
            <person name="Lipzen A."/>
            <person name="Chen C."/>
            <person name="Yanf M."/>
            <person name="Daum C."/>
            <person name="Ng V."/>
            <person name="Clum A."/>
            <person name="Ohm R."/>
            <person name="Martin F."/>
            <person name="Silar P."/>
            <person name="Natvig D."/>
            <person name="Lalanne C."/>
            <person name="Gautier V."/>
            <person name="Ament-Velasquez S.L."/>
            <person name="Kruys A."/>
            <person name="Hutchinson M.I."/>
            <person name="Powell A.J."/>
            <person name="Barry K."/>
            <person name="Miller A.N."/>
            <person name="Grigoriev I.V."/>
            <person name="Debuchy R."/>
            <person name="Gladieux P."/>
            <person name="Thoren M.H."/>
            <person name="Johannesson H."/>
        </authorList>
    </citation>
    <scope>NUCLEOTIDE SEQUENCE</scope>
    <source>
        <strain evidence="8">PSN243</strain>
    </source>
</reference>
<dbReference type="PANTHER" id="PTHR24305">
    <property type="entry name" value="CYTOCHROME P450"/>
    <property type="match status" value="1"/>
</dbReference>
<dbReference type="GO" id="GO:0004497">
    <property type="term" value="F:monooxygenase activity"/>
    <property type="evidence" value="ECO:0007669"/>
    <property type="project" value="UniProtKB-KW"/>
</dbReference>